<dbReference type="GO" id="GO:0051537">
    <property type="term" value="F:2 iron, 2 sulfur cluster binding"/>
    <property type="evidence" value="ECO:0007669"/>
    <property type="project" value="UniProtKB-KW"/>
</dbReference>
<dbReference type="Gene3D" id="3.10.20.30">
    <property type="match status" value="1"/>
</dbReference>
<sequence length="100" mass="11262">MSELTFTIENKQYQVTVDAKEAILDVLLENGYNIPYSCRSGFCTECKAKLLSGSVDLEVKTGLDEQDIKENYILTCQAYPTSQKLEITYDGIPLPPEFLD</sequence>
<dbReference type="EMBL" id="AP019860">
    <property type="protein sequence ID" value="BBM87805.1"/>
    <property type="molecule type" value="Genomic_DNA"/>
</dbReference>
<gene>
    <name evidence="10" type="ORF">UABAM_06220</name>
</gene>
<dbReference type="PANTHER" id="PTHR43112">
    <property type="entry name" value="FERREDOXIN"/>
    <property type="match status" value="1"/>
</dbReference>
<evidence type="ECO:0000256" key="4">
    <source>
        <dbReference type="ARBA" id="ARBA00022723"/>
    </source>
</evidence>
<evidence type="ECO:0000256" key="2">
    <source>
        <dbReference type="ARBA" id="ARBA00022448"/>
    </source>
</evidence>
<evidence type="ECO:0000313" key="10">
    <source>
        <dbReference type="EMBL" id="BBM87805.1"/>
    </source>
</evidence>
<reference evidence="10 11" key="1">
    <citation type="submission" date="2019-08" db="EMBL/GenBank/DDBJ databases">
        <title>Complete genome sequence of Candidatus Uab amorphum.</title>
        <authorList>
            <person name="Shiratori T."/>
            <person name="Suzuki S."/>
            <person name="Kakizawa Y."/>
            <person name="Ishida K."/>
        </authorList>
    </citation>
    <scope>NUCLEOTIDE SEQUENCE [LARGE SCALE GENOMIC DNA]</scope>
    <source>
        <strain evidence="10 11">SRT547</strain>
    </source>
</reference>
<dbReference type="PROSITE" id="PS51085">
    <property type="entry name" value="2FE2S_FER_2"/>
    <property type="match status" value="1"/>
</dbReference>
<evidence type="ECO:0000256" key="8">
    <source>
        <dbReference type="ARBA" id="ARBA00034078"/>
    </source>
</evidence>
<dbReference type="InterPro" id="IPR001041">
    <property type="entry name" value="2Fe-2S_ferredoxin-type"/>
</dbReference>
<comment type="cofactor">
    <cofactor evidence="8">
        <name>[2Fe-2S] cluster</name>
        <dbReference type="ChEBI" id="CHEBI:190135"/>
    </cofactor>
</comment>
<protein>
    <submittedName>
        <fullName evidence="10">Phenylacetic acid degradation protein</fullName>
    </submittedName>
</protein>
<dbReference type="GO" id="GO:0046872">
    <property type="term" value="F:metal ion binding"/>
    <property type="evidence" value="ECO:0007669"/>
    <property type="project" value="UniProtKB-KW"/>
</dbReference>
<dbReference type="InterPro" id="IPR012675">
    <property type="entry name" value="Beta-grasp_dom_sf"/>
</dbReference>
<dbReference type="Proteomes" id="UP000326354">
    <property type="component" value="Chromosome"/>
</dbReference>
<feature type="domain" description="2Fe-2S ferredoxin-type" evidence="9">
    <location>
        <begin position="2"/>
        <end position="93"/>
    </location>
</feature>
<dbReference type="AlphaFoldDB" id="A0A5S9IWG3"/>
<keyword evidence="4" id="KW-0479">Metal-binding</keyword>
<evidence type="ECO:0000256" key="6">
    <source>
        <dbReference type="ARBA" id="ARBA00023004"/>
    </source>
</evidence>
<evidence type="ECO:0000256" key="3">
    <source>
        <dbReference type="ARBA" id="ARBA00022714"/>
    </source>
</evidence>
<dbReference type="PANTHER" id="PTHR43112:SF3">
    <property type="entry name" value="FERREDOXIN-2, CHLOROPLASTIC"/>
    <property type="match status" value="1"/>
</dbReference>
<evidence type="ECO:0000313" key="11">
    <source>
        <dbReference type="Proteomes" id="UP000326354"/>
    </source>
</evidence>
<dbReference type="CDD" id="cd00207">
    <property type="entry name" value="fer2"/>
    <property type="match status" value="1"/>
</dbReference>
<comment type="similarity">
    <text evidence="1">Belongs to the 2Fe2S plant-type ferredoxin family.</text>
</comment>
<evidence type="ECO:0000256" key="1">
    <source>
        <dbReference type="ARBA" id="ARBA00007874"/>
    </source>
</evidence>
<dbReference type="RefSeq" id="WP_151971801.1">
    <property type="nucleotide sequence ID" value="NZ_AP019860.1"/>
</dbReference>
<evidence type="ECO:0000256" key="7">
    <source>
        <dbReference type="ARBA" id="ARBA00023014"/>
    </source>
</evidence>
<evidence type="ECO:0000256" key="5">
    <source>
        <dbReference type="ARBA" id="ARBA00022982"/>
    </source>
</evidence>
<proteinExistence type="inferred from homology"/>
<keyword evidence="7" id="KW-0411">Iron-sulfur</keyword>
<keyword evidence="5" id="KW-0249">Electron transport</keyword>
<keyword evidence="11" id="KW-1185">Reference proteome</keyword>
<dbReference type="OrthoDB" id="9801223at2"/>
<dbReference type="Pfam" id="PF00111">
    <property type="entry name" value="Fer2"/>
    <property type="match status" value="1"/>
</dbReference>
<organism evidence="10 11">
    <name type="scientific">Uabimicrobium amorphum</name>
    <dbReference type="NCBI Taxonomy" id="2596890"/>
    <lineage>
        <taxon>Bacteria</taxon>
        <taxon>Pseudomonadati</taxon>
        <taxon>Planctomycetota</taxon>
        <taxon>Candidatus Uabimicrobiia</taxon>
        <taxon>Candidatus Uabimicrobiales</taxon>
        <taxon>Candidatus Uabimicrobiaceae</taxon>
        <taxon>Candidatus Uabimicrobium</taxon>
    </lineage>
</organism>
<name>A0A5S9IWG3_UABAM</name>
<keyword evidence="6" id="KW-0408">Iron</keyword>
<dbReference type="SUPFAM" id="SSF54292">
    <property type="entry name" value="2Fe-2S ferredoxin-like"/>
    <property type="match status" value="1"/>
</dbReference>
<keyword evidence="2" id="KW-0813">Transport</keyword>
<dbReference type="KEGG" id="uam:UABAM_06220"/>
<dbReference type="InterPro" id="IPR036010">
    <property type="entry name" value="2Fe-2S_ferredoxin-like_sf"/>
</dbReference>
<evidence type="ECO:0000259" key="9">
    <source>
        <dbReference type="PROSITE" id="PS51085"/>
    </source>
</evidence>
<accession>A0A5S9IWG3</accession>
<keyword evidence="3" id="KW-0001">2Fe-2S</keyword>